<dbReference type="AlphaFoldDB" id="Q69XR4"/>
<evidence type="ECO:0000256" key="1">
    <source>
        <dbReference type="SAM" id="MobiDB-lite"/>
    </source>
</evidence>
<proteinExistence type="predicted"/>
<evidence type="ECO:0000313" key="3">
    <source>
        <dbReference type="Proteomes" id="UP000000763"/>
    </source>
</evidence>
<accession>Q69XR4</accession>
<dbReference type="EMBL" id="AP003574">
    <property type="protein sequence ID" value="BAD35413.1"/>
    <property type="molecule type" value="Genomic_DNA"/>
</dbReference>
<gene>
    <name evidence="2" type="primary">P0526E12.27</name>
</gene>
<reference evidence="3" key="1">
    <citation type="journal article" date="2005" name="Nature">
        <title>The map-based sequence of the rice genome.</title>
        <authorList>
            <consortium name="International rice genome sequencing project (IRGSP)"/>
            <person name="Matsumoto T."/>
            <person name="Wu J."/>
            <person name="Kanamori H."/>
            <person name="Katayose Y."/>
            <person name="Fujisawa M."/>
            <person name="Namiki N."/>
            <person name="Mizuno H."/>
            <person name="Yamamoto K."/>
            <person name="Antonio B.A."/>
            <person name="Baba T."/>
            <person name="Sakata K."/>
            <person name="Nagamura Y."/>
            <person name="Aoki H."/>
            <person name="Arikawa K."/>
            <person name="Arita K."/>
            <person name="Bito T."/>
            <person name="Chiden Y."/>
            <person name="Fujitsuka N."/>
            <person name="Fukunaka R."/>
            <person name="Hamada M."/>
            <person name="Harada C."/>
            <person name="Hayashi A."/>
            <person name="Hijishita S."/>
            <person name="Honda M."/>
            <person name="Hosokawa S."/>
            <person name="Ichikawa Y."/>
            <person name="Idonuma A."/>
            <person name="Iijima M."/>
            <person name="Ikeda M."/>
            <person name="Ikeno M."/>
            <person name="Ito K."/>
            <person name="Ito S."/>
            <person name="Ito T."/>
            <person name="Ito Y."/>
            <person name="Ito Y."/>
            <person name="Iwabuchi A."/>
            <person name="Kamiya K."/>
            <person name="Karasawa W."/>
            <person name="Kurita K."/>
            <person name="Katagiri S."/>
            <person name="Kikuta A."/>
            <person name="Kobayashi H."/>
            <person name="Kobayashi N."/>
            <person name="Machita K."/>
            <person name="Maehara T."/>
            <person name="Masukawa M."/>
            <person name="Mizubayashi T."/>
            <person name="Mukai Y."/>
            <person name="Nagasaki H."/>
            <person name="Nagata Y."/>
            <person name="Naito S."/>
            <person name="Nakashima M."/>
            <person name="Nakama Y."/>
            <person name="Nakamichi Y."/>
            <person name="Nakamura M."/>
            <person name="Meguro A."/>
            <person name="Negishi M."/>
            <person name="Ohta I."/>
            <person name="Ohta T."/>
            <person name="Okamoto M."/>
            <person name="Ono N."/>
            <person name="Saji S."/>
            <person name="Sakaguchi M."/>
            <person name="Sakai K."/>
            <person name="Shibata M."/>
            <person name="Shimokawa T."/>
            <person name="Song J."/>
            <person name="Takazaki Y."/>
            <person name="Terasawa K."/>
            <person name="Tsugane M."/>
            <person name="Tsuji K."/>
            <person name="Ueda S."/>
            <person name="Waki K."/>
            <person name="Yamagata H."/>
            <person name="Yamamoto M."/>
            <person name="Yamamoto S."/>
            <person name="Yamane H."/>
            <person name="Yoshiki S."/>
            <person name="Yoshihara R."/>
            <person name="Yukawa K."/>
            <person name="Zhong H."/>
            <person name="Yano M."/>
            <person name="Yuan Q."/>
            <person name="Ouyang S."/>
            <person name="Liu J."/>
            <person name="Jones K.M."/>
            <person name="Gansberger K."/>
            <person name="Moffat K."/>
            <person name="Hill J."/>
            <person name="Bera J."/>
            <person name="Fadrosh D."/>
            <person name="Jin S."/>
            <person name="Johri S."/>
            <person name="Kim M."/>
            <person name="Overton L."/>
            <person name="Reardon M."/>
            <person name="Tsitrin T."/>
            <person name="Vuong H."/>
            <person name="Weaver B."/>
            <person name="Ciecko A."/>
            <person name="Tallon L."/>
            <person name="Jackson J."/>
            <person name="Pai G."/>
            <person name="Aken S.V."/>
            <person name="Utterback T."/>
            <person name="Reidmuller S."/>
            <person name="Feldblyum T."/>
            <person name="Hsiao J."/>
            <person name="Zismann V."/>
            <person name="Iobst S."/>
            <person name="de Vazeille A.R."/>
            <person name="Buell C.R."/>
            <person name="Ying K."/>
            <person name="Li Y."/>
            <person name="Lu T."/>
            <person name="Huang Y."/>
            <person name="Zhao Q."/>
            <person name="Feng Q."/>
            <person name="Zhang L."/>
            <person name="Zhu J."/>
            <person name="Weng Q."/>
            <person name="Mu J."/>
            <person name="Lu Y."/>
            <person name="Fan D."/>
            <person name="Liu Y."/>
            <person name="Guan J."/>
            <person name="Zhang Y."/>
            <person name="Yu S."/>
            <person name="Liu X."/>
            <person name="Zhang Y."/>
            <person name="Hong G."/>
            <person name="Han B."/>
            <person name="Choisne N."/>
            <person name="Demange N."/>
            <person name="Orjeda G."/>
            <person name="Samain S."/>
            <person name="Cattolico L."/>
            <person name="Pelletier E."/>
            <person name="Couloux A."/>
            <person name="Segurens B."/>
            <person name="Wincker P."/>
            <person name="D'Hont A."/>
            <person name="Scarpelli C."/>
            <person name="Weissenbach J."/>
            <person name="Salanoubat M."/>
            <person name="Quetier F."/>
            <person name="Yu Y."/>
            <person name="Kim H.R."/>
            <person name="Rambo T."/>
            <person name="Currie J."/>
            <person name="Collura K."/>
            <person name="Luo M."/>
            <person name="Yang T."/>
            <person name="Ammiraju J.S.S."/>
            <person name="Engler F."/>
            <person name="Soderlund C."/>
            <person name="Wing R.A."/>
            <person name="Palmer L.E."/>
            <person name="de la Bastide M."/>
            <person name="Spiegel L."/>
            <person name="Nascimento L."/>
            <person name="Zutavern T."/>
            <person name="O'Shaughnessy A."/>
            <person name="Dike S."/>
            <person name="Dedhia N."/>
            <person name="Preston R."/>
            <person name="Balija V."/>
            <person name="McCombie W.R."/>
            <person name="Chow T."/>
            <person name="Chen H."/>
            <person name="Chung M."/>
            <person name="Chen C."/>
            <person name="Shaw J."/>
            <person name="Wu H."/>
            <person name="Hsiao K."/>
            <person name="Chao Y."/>
            <person name="Chu M."/>
            <person name="Cheng C."/>
            <person name="Hour A."/>
            <person name="Lee P."/>
            <person name="Lin S."/>
            <person name="Lin Y."/>
            <person name="Liou J."/>
            <person name="Liu S."/>
            <person name="Hsing Y."/>
            <person name="Raghuvanshi S."/>
            <person name="Mohanty A."/>
            <person name="Bharti A.K."/>
            <person name="Gaur A."/>
            <person name="Gupta V."/>
            <person name="Kumar D."/>
            <person name="Ravi V."/>
            <person name="Vij S."/>
            <person name="Kapur A."/>
            <person name="Khurana P."/>
            <person name="Khurana P."/>
            <person name="Khurana J.P."/>
            <person name="Tyagi A.K."/>
            <person name="Gaikwad K."/>
            <person name="Singh A."/>
            <person name="Dalal V."/>
            <person name="Srivastava S."/>
            <person name="Dixit A."/>
            <person name="Pal A.K."/>
            <person name="Ghazi I.A."/>
            <person name="Yadav M."/>
            <person name="Pandit A."/>
            <person name="Bhargava A."/>
            <person name="Sureshbabu K."/>
            <person name="Batra K."/>
            <person name="Sharma T.R."/>
            <person name="Mohapatra T."/>
            <person name="Singh N.K."/>
            <person name="Messing J."/>
            <person name="Nelson A.B."/>
            <person name="Fuks G."/>
            <person name="Kavchok S."/>
            <person name="Keizer G."/>
            <person name="Linton E."/>
            <person name="Llaca V."/>
            <person name="Song R."/>
            <person name="Tanyolac B."/>
            <person name="Young S."/>
            <person name="Ho-Il K."/>
            <person name="Hahn J.H."/>
            <person name="Sangsakoo G."/>
            <person name="Vanavichit A."/>
            <person name="de Mattos Luiz.A.T."/>
            <person name="Zimmer P.D."/>
            <person name="Malone G."/>
            <person name="Dellagostin O."/>
            <person name="de Oliveira A.C."/>
            <person name="Bevan M."/>
            <person name="Bancroft I."/>
            <person name="Minx P."/>
            <person name="Cordum H."/>
            <person name="Wilson R."/>
            <person name="Cheng Z."/>
            <person name="Jin W."/>
            <person name="Jiang J."/>
            <person name="Leong S.A."/>
            <person name="Iwama H."/>
            <person name="Gojobori T."/>
            <person name="Itoh T."/>
            <person name="Niimura Y."/>
            <person name="Fujii Y."/>
            <person name="Habara T."/>
            <person name="Sakai H."/>
            <person name="Sato Y."/>
            <person name="Wilson G."/>
            <person name="Kumar K."/>
            <person name="McCouch S."/>
            <person name="Juretic N."/>
            <person name="Hoen D."/>
            <person name="Wright S."/>
            <person name="Bruskiewich R."/>
            <person name="Bureau T."/>
            <person name="Miyao A."/>
            <person name="Hirochika H."/>
            <person name="Nishikawa T."/>
            <person name="Kadowaki K."/>
            <person name="Sugiura M."/>
            <person name="Burr B."/>
            <person name="Sasaki T."/>
        </authorList>
    </citation>
    <scope>NUCLEOTIDE SEQUENCE [LARGE SCALE GENOMIC DNA]</scope>
    <source>
        <strain evidence="3">cv. Nipponbare</strain>
    </source>
</reference>
<name>Q69XR4_ORYSJ</name>
<reference evidence="3" key="2">
    <citation type="journal article" date="2008" name="Nucleic Acids Res.">
        <title>The rice annotation project database (RAP-DB): 2008 update.</title>
        <authorList>
            <consortium name="The rice annotation project (RAP)"/>
        </authorList>
    </citation>
    <scope>GENOME REANNOTATION</scope>
    <source>
        <strain evidence="3">cv. Nipponbare</strain>
    </source>
</reference>
<feature type="region of interest" description="Disordered" evidence="1">
    <location>
        <begin position="61"/>
        <end position="98"/>
    </location>
</feature>
<evidence type="ECO:0000313" key="2">
    <source>
        <dbReference type="EMBL" id="BAD35413.1"/>
    </source>
</evidence>
<organism evidence="2 3">
    <name type="scientific">Oryza sativa subsp. japonica</name>
    <name type="common">Rice</name>
    <dbReference type="NCBI Taxonomy" id="39947"/>
    <lineage>
        <taxon>Eukaryota</taxon>
        <taxon>Viridiplantae</taxon>
        <taxon>Streptophyta</taxon>
        <taxon>Embryophyta</taxon>
        <taxon>Tracheophyta</taxon>
        <taxon>Spermatophyta</taxon>
        <taxon>Magnoliopsida</taxon>
        <taxon>Liliopsida</taxon>
        <taxon>Poales</taxon>
        <taxon>Poaceae</taxon>
        <taxon>BOP clade</taxon>
        <taxon>Oryzoideae</taxon>
        <taxon>Oryzeae</taxon>
        <taxon>Oryzinae</taxon>
        <taxon>Oryza</taxon>
        <taxon>Oryza sativa</taxon>
    </lineage>
</organism>
<dbReference type="Proteomes" id="UP000000763">
    <property type="component" value="Chromosome 6"/>
</dbReference>
<sequence>MAPGYPTVLAQSRLEGWADGPWGRLIIFISLWADIKQSFAYDKESCNMAQSIEISLQQQPMTASIADKAPSEPHLPAAKAPKHSMGSSSTPTKKVALDPLTPDKTVIIGAELGDK</sequence>
<protein>
    <submittedName>
        <fullName evidence="2">Uncharacterized protein</fullName>
    </submittedName>
</protein>